<evidence type="ECO:0000259" key="2">
    <source>
        <dbReference type="Pfam" id="PF00156"/>
    </source>
</evidence>
<protein>
    <submittedName>
        <fullName evidence="4">ComF family protein</fullName>
    </submittedName>
</protein>
<sequence length="227" mass="25748">MNWKKIFRALLALLYPPRCMFCGKRVSSELQACPDCEKEVFPDPVFFQLPMHRQVVYGMAPGTYQGGLRRALIQFKFYGRREYAPYFADKMAEAVQKSGFLDRVSVVTDVPLSRKRLLSRGYNQSALLAKSIAKKLGLPYEETLEKIRDNLPQHQLGVEDRRKNVRQVYHLRDRASVDGKRYLLVDDIVTTGETLSECTRTLFSGGAAGVVCLATAKAGKKPHRISE</sequence>
<evidence type="ECO:0000313" key="4">
    <source>
        <dbReference type="EMBL" id="MBC8532762.1"/>
    </source>
</evidence>
<evidence type="ECO:0000256" key="1">
    <source>
        <dbReference type="ARBA" id="ARBA00008007"/>
    </source>
</evidence>
<dbReference type="EMBL" id="JACRSN010000002">
    <property type="protein sequence ID" value="MBC8532762.1"/>
    <property type="molecule type" value="Genomic_DNA"/>
</dbReference>
<dbReference type="Pfam" id="PF18912">
    <property type="entry name" value="DZR_2"/>
    <property type="match status" value="1"/>
</dbReference>
<gene>
    <name evidence="4" type="ORF">IAG03_01830</name>
</gene>
<dbReference type="Gene3D" id="3.40.50.2020">
    <property type="match status" value="1"/>
</dbReference>
<feature type="domain" description="Double zinc ribbon" evidence="3">
    <location>
        <begin position="10"/>
        <end position="41"/>
    </location>
</feature>
<evidence type="ECO:0000313" key="5">
    <source>
        <dbReference type="Proteomes" id="UP000651482"/>
    </source>
</evidence>
<comment type="caution">
    <text evidence="4">The sequence shown here is derived from an EMBL/GenBank/DDBJ whole genome shotgun (WGS) entry which is preliminary data.</text>
</comment>
<dbReference type="PANTHER" id="PTHR47505">
    <property type="entry name" value="DNA UTILIZATION PROTEIN YHGH"/>
    <property type="match status" value="1"/>
</dbReference>
<dbReference type="InterPro" id="IPR044005">
    <property type="entry name" value="DZR_2"/>
</dbReference>
<evidence type="ECO:0000259" key="3">
    <source>
        <dbReference type="Pfam" id="PF18912"/>
    </source>
</evidence>
<keyword evidence="5" id="KW-1185">Reference proteome</keyword>
<dbReference type="RefSeq" id="WP_249317984.1">
    <property type="nucleotide sequence ID" value="NZ_JACRSN010000002.1"/>
</dbReference>
<comment type="similarity">
    <text evidence="1">Belongs to the ComF/GntX family.</text>
</comment>
<proteinExistence type="inferred from homology"/>
<dbReference type="InterPro" id="IPR029057">
    <property type="entry name" value="PRTase-like"/>
</dbReference>
<organism evidence="4 5">
    <name type="scientific">Yeguia hominis</name>
    <dbReference type="NCBI Taxonomy" id="2763662"/>
    <lineage>
        <taxon>Bacteria</taxon>
        <taxon>Bacillati</taxon>
        <taxon>Bacillota</taxon>
        <taxon>Clostridia</taxon>
        <taxon>Eubacteriales</taxon>
        <taxon>Yeguiaceae</taxon>
        <taxon>Yeguia</taxon>
    </lineage>
</organism>
<dbReference type="CDD" id="cd06223">
    <property type="entry name" value="PRTases_typeI"/>
    <property type="match status" value="1"/>
</dbReference>
<dbReference type="SUPFAM" id="SSF53271">
    <property type="entry name" value="PRTase-like"/>
    <property type="match status" value="1"/>
</dbReference>
<accession>A0A926D7C7</accession>
<dbReference type="PANTHER" id="PTHR47505:SF1">
    <property type="entry name" value="DNA UTILIZATION PROTEIN YHGH"/>
    <property type="match status" value="1"/>
</dbReference>
<dbReference type="Pfam" id="PF00156">
    <property type="entry name" value="Pribosyltran"/>
    <property type="match status" value="1"/>
</dbReference>
<dbReference type="InterPro" id="IPR051910">
    <property type="entry name" value="ComF/GntX_DNA_util-trans"/>
</dbReference>
<dbReference type="AlphaFoldDB" id="A0A926D7C7"/>
<feature type="domain" description="Phosphoribosyltransferase" evidence="2">
    <location>
        <begin position="125"/>
        <end position="224"/>
    </location>
</feature>
<reference evidence="4" key="1">
    <citation type="submission" date="2020-08" db="EMBL/GenBank/DDBJ databases">
        <title>Genome public.</title>
        <authorList>
            <person name="Liu C."/>
            <person name="Sun Q."/>
        </authorList>
    </citation>
    <scope>NUCLEOTIDE SEQUENCE</scope>
    <source>
        <strain evidence="4">NSJ-40</strain>
    </source>
</reference>
<name>A0A926D7C7_9FIRM</name>
<dbReference type="Proteomes" id="UP000651482">
    <property type="component" value="Unassembled WGS sequence"/>
</dbReference>
<dbReference type="InterPro" id="IPR000836">
    <property type="entry name" value="PRTase_dom"/>
</dbReference>